<feature type="domain" description="DNL-type" evidence="6">
    <location>
        <begin position="103"/>
        <end position="195"/>
    </location>
</feature>
<reference evidence="8" key="3">
    <citation type="submission" date="2024-02" db="EMBL/GenBank/DDBJ databases">
        <title>Comparative genomics of Cryptococcus and Kwoniella reveals pathogenesis evolution and contrasting modes of karyotype evolution via chromosome fusion or intercentromeric recombination.</title>
        <authorList>
            <person name="Coelho M.A."/>
            <person name="David-Palma M."/>
            <person name="Shea T."/>
            <person name="Bowers K."/>
            <person name="McGinley-Smith S."/>
            <person name="Mohammad A.W."/>
            <person name="Gnirke A."/>
            <person name="Yurkov A.M."/>
            <person name="Nowrousian M."/>
            <person name="Sun S."/>
            <person name="Cuomo C.A."/>
            <person name="Heitman J."/>
        </authorList>
    </citation>
    <scope>NUCLEOTIDE SEQUENCE</scope>
    <source>
        <strain evidence="8">CBS 10117</strain>
    </source>
</reference>
<dbReference type="EMBL" id="KI894033">
    <property type="protein sequence ID" value="OBR83643.1"/>
    <property type="molecule type" value="Genomic_DNA"/>
</dbReference>
<protein>
    <recommendedName>
        <fullName evidence="6">DNL-type domain-containing protein</fullName>
    </recommendedName>
</protein>
<organism evidence="7">
    <name type="scientific">Kwoniella dejecticola CBS 10117</name>
    <dbReference type="NCBI Taxonomy" id="1296121"/>
    <lineage>
        <taxon>Eukaryota</taxon>
        <taxon>Fungi</taxon>
        <taxon>Dikarya</taxon>
        <taxon>Basidiomycota</taxon>
        <taxon>Agaricomycotina</taxon>
        <taxon>Tremellomycetes</taxon>
        <taxon>Tremellales</taxon>
        <taxon>Cryptococcaceae</taxon>
        <taxon>Kwoniella</taxon>
    </lineage>
</organism>
<evidence type="ECO:0000259" key="6">
    <source>
        <dbReference type="PROSITE" id="PS51501"/>
    </source>
</evidence>
<dbReference type="GO" id="GO:0051087">
    <property type="term" value="F:protein-folding chaperone binding"/>
    <property type="evidence" value="ECO:0007669"/>
    <property type="project" value="TreeGrafter"/>
</dbReference>
<reference evidence="8" key="2">
    <citation type="submission" date="2013-07" db="EMBL/GenBank/DDBJ databases">
        <authorList>
            <consortium name="The Broad Institute Genome Sequencing Platform"/>
            <person name="Cuomo C."/>
            <person name="Litvintseva A."/>
            <person name="Chen Y."/>
            <person name="Heitman J."/>
            <person name="Sun S."/>
            <person name="Springer D."/>
            <person name="Dromer F."/>
            <person name="Young S.K."/>
            <person name="Zeng Q."/>
            <person name="Gargeya S."/>
            <person name="Fitzgerald M."/>
            <person name="Abouelleil A."/>
            <person name="Alvarado L."/>
            <person name="Berlin A.M."/>
            <person name="Chapman S.B."/>
            <person name="Dewar J."/>
            <person name="Goldberg J."/>
            <person name="Griggs A."/>
            <person name="Gujja S."/>
            <person name="Hansen M."/>
            <person name="Howarth C."/>
            <person name="Imamovic A."/>
            <person name="Larimer J."/>
            <person name="McCowan C."/>
            <person name="Murphy C."/>
            <person name="Pearson M."/>
            <person name="Priest M."/>
            <person name="Roberts A."/>
            <person name="Saif S."/>
            <person name="Shea T."/>
            <person name="Sykes S."/>
            <person name="Wortman J."/>
            <person name="Nusbaum C."/>
            <person name="Birren B."/>
        </authorList>
    </citation>
    <scope>NUCLEOTIDE SEQUENCE</scope>
    <source>
        <strain evidence="8">CBS 10117</strain>
    </source>
</reference>
<dbReference type="PANTHER" id="PTHR20922">
    <property type="entry name" value="DNL-TYPE ZINC FINGER PROTEIN"/>
    <property type="match status" value="1"/>
</dbReference>
<dbReference type="EMBL" id="CP144536">
    <property type="protein sequence ID" value="WWC63300.1"/>
    <property type="molecule type" value="Genomic_DNA"/>
</dbReference>
<dbReference type="PANTHER" id="PTHR20922:SF13">
    <property type="entry name" value="DNL-TYPE ZINC FINGER PROTEIN"/>
    <property type="match status" value="1"/>
</dbReference>
<gene>
    <name evidence="7" type="ORF">I303_05923</name>
    <name evidence="8" type="ORF">I303_105900</name>
</gene>
<evidence type="ECO:0000313" key="9">
    <source>
        <dbReference type="Proteomes" id="UP000078595"/>
    </source>
</evidence>
<name>A0A1A6A0R5_9TREE</name>
<evidence type="ECO:0000256" key="5">
    <source>
        <dbReference type="SAM" id="MobiDB-lite"/>
    </source>
</evidence>
<dbReference type="PROSITE" id="PS51501">
    <property type="entry name" value="ZF_DNL"/>
    <property type="match status" value="1"/>
</dbReference>
<evidence type="ECO:0000313" key="7">
    <source>
        <dbReference type="EMBL" id="OBR83643.1"/>
    </source>
</evidence>
<dbReference type="VEuPathDB" id="FungiDB:I303_05923"/>
<dbReference type="GO" id="GO:0050821">
    <property type="term" value="P:protein stabilization"/>
    <property type="evidence" value="ECO:0007669"/>
    <property type="project" value="TreeGrafter"/>
</dbReference>
<dbReference type="InterPro" id="IPR007853">
    <property type="entry name" value="Znf_DNL-typ"/>
</dbReference>
<evidence type="ECO:0000256" key="1">
    <source>
        <dbReference type="ARBA" id="ARBA00022723"/>
    </source>
</evidence>
<accession>A0A1A6A0R5</accession>
<keyword evidence="3" id="KW-0862">Zinc</keyword>
<dbReference type="InterPro" id="IPR024158">
    <property type="entry name" value="Mt_import_TIM15"/>
</dbReference>
<dbReference type="Pfam" id="PF05180">
    <property type="entry name" value="zf-DNL"/>
    <property type="match status" value="1"/>
</dbReference>
<dbReference type="GeneID" id="28969622"/>
<dbReference type="RefSeq" id="XP_018261485.1">
    <property type="nucleotide sequence ID" value="XM_018409213.1"/>
</dbReference>
<dbReference type="GO" id="GO:0008270">
    <property type="term" value="F:zinc ion binding"/>
    <property type="evidence" value="ECO:0007669"/>
    <property type="project" value="UniProtKB-KW"/>
</dbReference>
<keyword evidence="2 4" id="KW-0863">Zinc-finger</keyword>
<feature type="compositionally biased region" description="Polar residues" evidence="5">
    <location>
        <begin position="71"/>
        <end position="84"/>
    </location>
</feature>
<keyword evidence="9" id="KW-1185">Reference proteome</keyword>
<sequence>MSATALRTALHQLPPLRSIKQIPISRSIASSSRLTSISPPLRHLRLHLHRHLQPSASIRFIPLSQRAFSSTNRRWDAPSSTSPQIEAPTSGDGNGKQKIGQIEPRLQMTFTCTANDCGHRSTHEFSKRSYTNGIVLVQCPECKSRHLIADHIGWFKESLEDGKLKTVEDLLRAKGEKIKKGRINMDGDIEYEGDD</sequence>
<evidence type="ECO:0000256" key="2">
    <source>
        <dbReference type="ARBA" id="ARBA00022771"/>
    </source>
</evidence>
<dbReference type="Proteomes" id="UP000078595">
    <property type="component" value="Chromosome 7"/>
</dbReference>
<dbReference type="AlphaFoldDB" id="A0A1A6A0R5"/>
<keyword evidence="1" id="KW-0479">Metal-binding</keyword>
<dbReference type="KEGG" id="kdj:28969622"/>
<reference evidence="7" key="1">
    <citation type="submission" date="2013-07" db="EMBL/GenBank/DDBJ databases">
        <title>The Genome Sequence of Cryptococcus dejecticola CBS10117.</title>
        <authorList>
            <consortium name="The Broad Institute Genome Sequencing Platform"/>
            <person name="Cuomo C."/>
            <person name="Litvintseva A."/>
            <person name="Chen Y."/>
            <person name="Heitman J."/>
            <person name="Sun S."/>
            <person name="Springer D."/>
            <person name="Dromer F."/>
            <person name="Young S.K."/>
            <person name="Zeng Q."/>
            <person name="Gargeya S."/>
            <person name="Fitzgerald M."/>
            <person name="Abouelleil A."/>
            <person name="Alvarado L."/>
            <person name="Berlin A.M."/>
            <person name="Chapman S.B."/>
            <person name="Dewar J."/>
            <person name="Goldberg J."/>
            <person name="Griggs A."/>
            <person name="Gujja S."/>
            <person name="Hansen M."/>
            <person name="Howarth C."/>
            <person name="Imamovic A."/>
            <person name="Larimer J."/>
            <person name="McCowan C."/>
            <person name="Murphy C."/>
            <person name="Pearson M."/>
            <person name="Priest M."/>
            <person name="Roberts A."/>
            <person name="Saif S."/>
            <person name="Shea T."/>
            <person name="Sykes S."/>
            <person name="Wortman J."/>
            <person name="Nusbaum C."/>
            <person name="Birren B."/>
        </authorList>
    </citation>
    <scope>NUCLEOTIDE SEQUENCE [LARGE SCALE GENOMIC DNA]</scope>
    <source>
        <strain evidence="7">CBS 10117</strain>
    </source>
</reference>
<feature type="region of interest" description="Disordered" evidence="5">
    <location>
        <begin position="71"/>
        <end position="97"/>
    </location>
</feature>
<proteinExistence type="predicted"/>
<dbReference type="OrthoDB" id="512667at2759"/>
<dbReference type="GO" id="GO:0005739">
    <property type="term" value="C:mitochondrion"/>
    <property type="evidence" value="ECO:0007669"/>
    <property type="project" value="TreeGrafter"/>
</dbReference>
<evidence type="ECO:0000256" key="3">
    <source>
        <dbReference type="ARBA" id="ARBA00022833"/>
    </source>
</evidence>
<evidence type="ECO:0000256" key="4">
    <source>
        <dbReference type="PROSITE-ProRule" id="PRU00834"/>
    </source>
</evidence>
<dbReference type="STRING" id="1296121.A0A1A6A0R5"/>
<dbReference type="GO" id="GO:0006457">
    <property type="term" value="P:protein folding"/>
    <property type="evidence" value="ECO:0007669"/>
    <property type="project" value="TreeGrafter"/>
</dbReference>
<dbReference type="GO" id="GO:0030150">
    <property type="term" value="P:protein import into mitochondrial matrix"/>
    <property type="evidence" value="ECO:0007669"/>
    <property type="project" value="TreeGrafter"/>
</dbReference>
<evidence type="ECO:0000313" key="8">
    <source>
        <dbReference type="EMBL" id="WWC63300.1"/>
    </source>
</evidence>